<dbReference type="InterPro" id="IPR023696">
    <property type="entry name" value="Ureohydrolase_dom_sf"/>
</dbReference>
<dbReference type="InterPro" id="IPR029064">
    <property type="entry name" value="Ribosomal_eL30-like_sf"/>
</dbReference>
<feature type="domain" description="Ribosomal protein eL8/eL30/eS12/Gadd45" evidence="4">
    <location>
        <begin position="2"/>
        <end position="42"/>
    </location>
</feature>
<reference evidence="6" key="2">
    <citation type="submission" date="2022-01" db="EMBL/GenBank/DDBJ databases">
        <authorList>
            <person name="Yamashiro T."/>
            <person name="Shiraishi A."/>
            <person name="Satake H."/>
            <person name="Nakayama K."/>
        </authorList>
    </citation>
    <scope>NUCLEOTIDE SEQUENCE</scope>
</reference>
<comment type="caution">
    <text evidence="6">The sequence shown here is derived from an EMBL/GenBank/DDBJ whole genome shotgun (WGS) entry which is preliminary data.</text>
</comment>
<dbReference type="Gene3D" id="3.40.800.20">
    <property type="entry name" value="Histone deacetylase domain"/>
    <property type="match status" value="1"/>
</dbReference>
<evidence type="ECO:0000313" key="7">
    <source>
        <dbReference type="Proteomes" id="UP001151760"/>
    </source>
</evidence>
<keyword evidence="2" id="KW-0156">Chromatin regulator</keyword>
<evidence type="ECO:0000256" key="1">
    <source>
        <dbReference type="ARBA" id="ARBA00022491"/>
    </source>
</evidence>
<sequence>MAVDVDDTDECILHFPSLAKEKDVPYVFVPYKDALGKACDLKSSLYNPHIGSGNGEGTTLYLPLQDLSGNIAMQSVFNEVILAAAQRFMPDIILISAGHDGHVRDPIGNFHMTTGGGYFLNALANLVVESFRAFVGEQSMEPDYNYNFFLDDEPSVEEVYVHATTNIHHLHAFSMLNIVMLIAVLDAFNNQDGLQKLLKFLGEAASLSSGASSGTLFIYEGCKDGIEKTKHRVMNLQKYKISYIGGVIKSSFGIKRNFTSLEHHTRTHLQASPLHLCYSVFSESGSGESCPFGALLWPTMWPFPACSTSFISNVKLPTANLVVSNQLDISDMIVLILPRVINHVPDKGNFPISRSVCPSNEGHAKSRTINILKNISPEEGMLYTTHANTIHTPVPWFLCKIVGQDICHCVELTIVDAKTRSMQLEHQSTEIRVDYSKHPGDALKRKVDELK</sequence>
<dbReference type="PANTHER" id="PTHR10625:SF11">
    <property type="entry name" value="HISTONE DEACETYLASE 14, CHLOROPLASTIC"/>
    <property type="match status" value="1"/>
</dbReference>
<evidence type="ECO:0000259" key="4">
    <source>
        <dbReference type="Pfam" id="PF01248"/>
    </source>
</evidence>
<dbReference type="InterPro" id="IPR006797">
    <property type="entry name" value="PRELI/MSF1_dom"/>
</dbReference>
<dbReference type="SUPFAM" id="SSF55315">
    <property type="entry name" value="L30e-like"/>
    <property type="match status" value="1"/>
</dbReference>
<gene>
    <name evidence="6" type="ORF">Tco_1093163</name>
</gene>
<keyword evidence="7" id="KW-1185">Reference proteome</keyword>
<proteinExistence type="predicted"/>
<dbReference type="Pfam" id="PF01248">
    <property type="entry name" value="Ribosomal_L7Ae"/>
    <property type="match status" value="1"/>
</dbReference>
<feature type="domain" description="Histone deacetylase" evidence="3">
    <location>
        <begin position="48"/>
        <end position="116"/>
    </location>
</feature>
<evidence type="ECO:0000313" key="6">
    <source>
        <dbReference type="EMBL" id="GJT97645.1"/>
    </source>
</evidence>
<evidence type="ECO:0000259" key="5">
    <source>
        <dbReference type="Pfam" id="PF04707"/>
    </source>
</evidence>
<dbReference type="InterPro" id="IPR037138">
    <property type="entry name" value="His_deacetylse_dom_sf"/>
</dbReference>
<dbReference type="SUPFAM" id="SSF52768">
    <property type="entry name" value="Arginase/deacetylase"/>
    <property type="match status" value="1"/>
</dbReference>
<dbReference type="Gene3D" id="3.30.1330.30">
    <property type="match status" value="1"/>
</dbReference>
<feature type="domain" description="PRELI/MSF1" evidence="5">
    <location>
        <begin position="371"/>
        <end position="425"/>
    </location>
</feature>
<dbReference type="PANTHER" id="PTHR10625">
    <property type="entry name" value="HISTONE DEACETYLASE HDAC1-RELATED"/>
    <property type="match status" value="1"/>
</dbReference>
<dbReference type="InterPro" id="IPR023801">
    <property type="entry name" value="His_deacetylse_dom"/>
</dbReference>
<keyword evidence="1" id="KW-0678">Repressor</keyword>
<dbReference type="Pfam" id="PF00850">
    <property type="entry name" value="Hist_deacetyl"/>
    <property type="match status" value="1"/>
</dbReference>
<dbReference type="Pfam" id="PF04707">
    <property type="entry name" value="PRELI"/>
    <property type="match status" value="1"/>
</dbReference>
<organism evidence="6 7">
    <name type="scientific">Tanacetum coccineum</name>
    <dbReference type="NCBI Taxonomy" id="301880"/>
    <lineage>
        <taxon>Eukaryota</taxon>
        <taxon>Viridiplantae</taxon>
        <taxon>Streptophyta</taxon>
        <taxon>Embryophyta</taxon>
        <taxon>Tracheophyta</taxon>
        <taxon>Spermatophyta</taxon>
        <taxon>Magnoliopsida</taxon>
        <taxon>eudicotyledons</taxon>
        <taxon>Gunneridae</taxon>
        <taxon>Pentapetalae</taxon>
        <taxon>asterids</taxon>
        <taxon>campanulids</taxon>
        <taxon>Asterales</taxon>
        <taxon>Asteraceae</taxon>
        <taxon>Asteroideae</taxon>
        <taxon>Anthemideae</taxon>
        <taxon>Anthemidinae</taxon>
        <taxon>Tanacetum</taxon>
    </lineage>
</organism>
<evidence type="ECO:0000256" key="2">
    <source>
        <dbReference type="ARBA" id="ARBA00022853"/>
    </source>
</evidence>
<reference evidence="6" key="1">
    <citation type="journal article" date="2022" name="Int. J. Mol. Sci.">
        <title>Draft Genome of Tanacetum Coccineum: Genomic Comparison of Closely Related Tanacetum-Family Plants.</title>
        <authorList>
            <person name="Yamashiro T."/>
            <person name="Shiraishi A."/>
            <person name="Nakayama K."/>
            <person name="Satake H."/>
        </authorList>
    </citation>
    <scope>NUCLEOTIDE SEQUENCE</scope>
</reference>
<dbReference type="EMBL" id="BQNB010020599">
    <property type="protein sequence ID" value="GJT97645.1"/>
    <property type="molecule type" value="Genomic_DNA"/>
</dbReference>
<dbReference type="Proteomes" id="UP001151760">
    <property type="component" value="Unassembled WGS sequence"/>
</dbReference>
<evidence type="ECO:0000259" key="3">
    <source>
        <dbReference type="Pfam" id="PF00850"/>
    </source>
</evidence>
<dbReference type="InterPro" id="IPR004038">
    <property type="entry name" value="Ribosomal_eL8/eL30/eS12/Gad45"/>
</dbReference>
<protein>
    <submittedName>
        <fullName evidence="6">Histone deacetylase 14</fullName>
    </submittedName>
</protein>
<accession>A0ABQ5ICA2</accession>
<name>A0ABQ5ICA2_9ASTR</name>